<sequence>MKILFLFFIIFKFSLSYINIHPTFFDKPIDFEGSYQEFTLFNQSSDTVLYRIYCESYKDSSNKDMSKWVNFYPRSITLAPGESGKIQVNIASNSKIKPGEYSAVLGVRELPLYEKVIKEKFSGLGILTDLKLVINGYAGNISPKLVFSNLNLEINPNKISLNGIVENRGERRGKFEFYIDDYFLGNLRIHSKESLNLKDLEFTYTGNHKLKSKKNLIIVDYITKKTVGKIKL</sequence>
<accession>U7VCT8</accession>
<dbReference type="EMBL" id="AXZF01000040">
    <property type="protein sequence ID" value="ERT68954.1"/>
    <property type="molecule type" value="Genomic_DNA"/>
</dbReference>
<evidence type="ECO:0000313" key="1">
    <source>
        <dbReference type="EMBL" id="ERT68954.1"/>
    </source>
</evidence>
<keyword evidence="2" id="KW-1185">Reference proteome</keyword>
<dbReference type="InterPro" id="IPR008962">
    <property type="entry name" value="PapD-like_sf"/>
</dbReference>
<reference evidence="1 2" key="1">
    <citation type="submission" date="2013-08" db="EMBL/GenBank/DDBJ databases">
        <authorList>
            <person name="Weinstock G."/>
            <person name="Sodergren E."/>
            <person name="Wylie T."/>
            <person name="Fulton L."/>
            <person name="Fulton R."/>
            <person name="Fronick C."/>
            <person name="O'Laughlin M."/>
            <person name="Godfrey J."/>
            <person name="Miner T."/>
            <person name="Herter B."/>
            <person name="Appelbaum E."/>
            <person name="Cordes M."/>
            <person name="Lek S."/>
            <person name="Wollam A."/>
            <person name="Pepin K.H."/>
            <person name="Palsikar V.B."/>
            <person name="Mitreva M."/>
            <person name="Wilson R.K."/>
        </authorList>
    </citation>
    <scope>NUCLEOTIDE SEQUENCE [LARGE SCALE GENOMIC DNA]</scope>
    <source>
        <strain evidence="1 2">ATCC BAA-474</strain>
    </source>
</reference>
<dbReference type="AlphaFoldDB" id="U7VCT8"/>
<name>U7VCT8_9FUSO</name>
<dbReference type="SUPFAM" id="SSF49354">
    <property type="entry name" value="PapD-like"/>
    <property type="match status" value="1"/>
</dbReference>
<dbReference type="RefSeq" id="WP_023050661.1">
    <property type="nucleotide sequence ID" value="NZ_CP173065.2"/>
</dbReference>
<evidence type="ECO:0008006" key="3">
    <source>
        <dbReference type="Google" id="ProtNLM"/>
    </source>
</evidence>
<gene>
    <name evidence="1" type="ORF">HMPREF0202_01121</name>
</gene>
<protein>
    <recommendedName>
        <fullName evidence="3">Pili assembly chaperone N-terminal domain-containing protein</fullName>
    </recommendedName>
</protein>
<dbReference type="STRING" id="1319815.HMPREF0202_01121"/>
<dbReference type="HOGENOM" id="CLU_100904_0_0_0"/>
<proteinExistence type="predicted"/>
<comment type="caution">
    <text evidence="1">The sequence shown here is derived from an EMBL/GenBank/DDBJ whole genome shotgun (WGS) entry which is preliminary data.</text>
</comment>
<organism evidence="1 2">
    <name type="scientific">Cetobacterium somerae ATCC BAA-474</name>
    <dbReference type="NCBI Taxonomy" id="1319815"/>
    <lineage>
        <taxon>Bacteria</taxon>
        <taxon>Fusobacteriati</taxon>
        <taxon>Fusobacteriota</taxon>
        <taxon>Fusobacteriia</taxon>
        <taxon>Fusobacteriales</taxon>
        <taxon>Fusobacteriaceae</taxon>
        <taxon>Cetobacterium</taxon>
    </lineage>
</organism>
<dbReference type="Gene3D" id="2.60.40.10">
    <property type="entry name" value="Immunoglobulins"/>
    <property type="match status" value="1"/>
</dbReference>
<evidence type="ECO:0000313" key="2">
    <source>
        <dbReference type="Proteomes" id="UP000017081"/>
    </source>
</evidence>
<dbReference type="InterPro" id="IPR013783">
    <property type="entry name" value="Ig-like_fold"/>
</dbReference>
<dbReference type="Proteomes" id="UP000017081">
    <property type="component" value="Unassembled WGS sequence"/>
</dbReference>